<feature type="region of interest" description="Disordered" evidence="1">
    <location>
        <begin position="212"/>
        <end position="235"/>
    </location>
</feature>
<dbReference type="EMBL" id="JAJSOF020000027">
    <property type="protein sequence ID" value="KAJ4433058.1"/>
    <property type="molecule type" value="Genomic_DNA"/>
</dbReference>
<dbReference type="Proteomes" id="UP001148838">
    <property type="component" value="Unassembled WGS sequence"/>
</dbReference>
<keyword evidence="3" id="KW-1185">Reference proteome</keyword>
<proteinExistence type="predicted"/>
<feature type="compositionally biased region" description="Polar residues" evidence="1">
    <location>
        <begin position="221"/>
        <end position="235"/>
    </location>
</feature>
<accession>A0ABQ8SGH1</accession>
<dbReference type="PANTHER" id="PTHR34415:SF1">
    <property type="entry name" value="INTEGRASE CATALYTIC DOMAIN-CONTAINING PROTEIN"/>
    <property type="match status" value="1"/>
</dbReference>
<dbReference type="PANTHER" id="PTHR34415">
    <property type="entry name" value="INTEGRASE CATALYTIC DOMAIN-CONTAINING PROTEIN"/>
    <property type="match status" value="1"/>
</dbReference>
<sequence length="235" mass="27033">MKQKQHGSLSFAFDLQQVQPLPKLNIGEAYYARQISFYCFCVSNIEATEPAFYVWNETQAGRGPQEISSGVTDFLSNTNFDEATTTLRLFADGCGGQNKNQHLIHSVALWLIKRSPPNLKEECFFFPVRGHSFLPADRVFGRLEKKLCTIPEIVTPEKYKEVYNDAGKTRDIGKDWKLNNYKKLSKVWKKIERISEMKRIILKKSKLAVKTTKKMSHSKQKSTITLTIPQNRSQH</sequence>
<name>A0ABQ8SGH1_PERAM</name>
<protein>
    <submittedName>
        <fullName evidence="2">Uncharacterized protein</fullName>
    </submittedName>
</protein>
<evidence type="ECO:0000313" key="2">
    <source>
        <dbReference type="EMBL" id="KAJ4433058.1"/>
    </source>
</evidence>
<evidence type="ECO:0000313" key="3">
    <source>
        <dbReference type="Proteomes" id="UP001148838"/>
    </source>
</evidence>
<comment type="caution">
    <text evidence="2">The sequence shown here is derived from an EMBL/GenBank/DDBJ whole genome shotgun (WGS) entry which is preliminary data.</text>
</comment>
<evidence type="ECO:0000256" key="1">
    <source>
        <dbReference type="SAM" id="MobiDB-lite"/>
    </source>
</evidence>
<organism evidence="2 3">
    <name type="scientific">Periplaneta americana</name>
    <name type="common">American cockroach</name>
    <name type="synonym">Blatta americana</name>
    <dbReference type="NCBI Taxonomy" id="6978"/>
    <lineage>
        <taxon>Eukaryota</taxon>
        <taxon>Metazoa</taxon>
        <taxon>Ecdysozoa</taxon>
        <taxon>Arthropoda</taxon>
        <taxon>Hexapoda</taxon>
        <taxon>Insecta</taxon>
        <taxon>Pterygota</taxon>
        <taxon>Neoptera</taxon>
        <taxon>Polyneoptera</taxon>
        <taxon>Dictyoptera</taxon>
        <taxon>Blattodea</taxon>
        <taxon>Blattoidea</taxon>
        <taxon>Blattidae</taxon>
        <taxon>Blattinae</taxon>
        <taxon>Periplaneta</taxon>
    </lineage>
</organism>
<reference evidence="2 3" key="1">
    <citation type="journal article" date="2022" name="Allergy">
        <title>Genome assembly and annotation of Periplaneta americana reveal a comprehensive cockroach allergen profile.</title>
        <authorList>
            <person name="Wang L."/>
            <person name="Xiong Q."/>
            <person name="Saelim N."/>
            <person name="Wang L."/>
            <person name="Nong W."/>
            <person name="Wan A.T."/>
            <person name="Shi M."/>
            <person name="Liu X."/>
            <person name="Cao Q."/>
            <person name="Hui J.H.L."/>
            <person name="Sookrung N."/>
            <person name="Leung T.F."/>
            <person name="Tungtrongchitr A."/>
            <person name="Tsui S.K.W."/>
        </authorList>
    </citation>
    <scope>NUCLEOTIDE SEQUENCE [LARGE SCALE GENOMIC DNA]</scope>
    <source>
        <strain evidence="2">PWHHKU_190912</strain>
    </source>
</reference>
<gene>
    <name evidence="2" type="ORF">ANN_15315</name>
</gene>